<evidence type="ECO:0000313" key="1">
    <source>
        <dbReference type="EMBL" id="GKT37944.1"/>
    </source>
</evidence>
<protein>
    <recommendedName>
        <fullName evidence="3">CCHC-type domain-containing protein</fullName>
    </recommendedName>
</protein>
<dbReference type="EMBL" id="BQXS01005512">
    <property type="protein sequence ID" value="GKT37944.1"/>
    <property type="molecule type" value="Genomic_DNA"/>
</dbReference>
<evidence type="ECO:0008006" key="3">
    <source>
        <dbReference type="Google" id="ProtNLM"/>
    </source>
</evidence>
<comment type="caution">
    <text evidence="1">The sequence shown here is derived from an EMBL/GenBank/DDBJ whole genome shotgun (WGS) entry which is preliminary data.</text>
</comment>
<name>A0ABQ5L2N6_9EUKA</name>
<organism evidence="1 2">
    <name type="scientific">Aduncisulcus paluster</name>
    <dbReference type="NCBI Taxonomy" id="2918883"/>
    <lineage>
        <taxon>Eukaryota</taxon>
        <taxon>Metamonada</taxon>
        <taxon>Carpediemonas-like organisms</taxon>
        <taxon>Aduncisulcus</taxon>
    </lineage>
</organism>
<sequence length="260" mass="29822">VLDMSAATPFDASCDDHGYVEQALRDILKMFVTENAFENLLVEANDIVCACDSSQDEFGAVTPDQMRQYNFEWLQLLKRRPMTGWDRSRVHEVVDLFVRGLKPRFFSEKVSRDLDDLRRYGKKERCVEDPKAVIVEEDSVKGVGRYALSLVDRAKFHKTLGKAIVGVRKSSVDVHKRRSSESVSGSDELDLDFSANRGRSGRHVSRRSVRAPMCVYCGKNDHFVWSCSEYMSPDMTRKLVNAERWRVYAATLDDCDMRDE</sequence>
<feature type="non-terminal residue" evidence="1">
    <location>
        <position position="1"/>
    </location>
</feature>
<dbReference type="Proteomes" id="UP001057375">
    <property type="component" value="Unassembled WGS sequence"/>
</dbReference>
<accession>A0ABQ5L2N6</accession>
<keyword evidence="2" id="KW-1185">Reference proteome</keyword>
<reference evidence="1" key="1">
    <citation type="submission" date="2022-03" db="EMBL/GenBank/DDBJ databases">
        <title>Draft genome sequence of Aduncisulcus paluster, a free-living microaerophilic Fornicata.</title>
        <authorList>
            <person name="Yuyama I."/>
            <person name="Kume K."/>
            <person name="Tamura T."/>
            <person name="Inagaki Y."/>
            <person name="Hashimoto T."/>
        </authorList>
    </citation>
    <scope>NUCLEOTIDE SEQUENCE</scope>
    <source>
        <strain evidence="1">NY0171</strain>
    </source>
</reference>
<evidence type="ECO:0000313" key="2">
    <source>
        <dbReference type="Proteomes" id="UP001057375"/>
    </source>
</evidence>
<proteinExistence type="predicted"/>
<feature type="non-terminal residue" evidence="1">
    <location>
        <position position="260"/>
    </location>
</feature>
<gene>
    <name evidence="1" type="ORF">ADUPG1_003882</name>
</gene>